<dbReference type="InterPro" id="IPR029479">
    <property type="entry name" value="Nitroreductase"/>
</dbReference>
<evidence type="ECO:0000256" key="2">
    <source>
        <dbReference type="ARBA" id="ARBA00022630"/>
    </source>
</evidence>
<protein>
    <recommendedName>
        <fullName evidence="7">Putative NAD(P)H nitroreductase</fullName>
        <ecNumber evidence="7">1.-.-.-</ecNumber>
    </recommendedName>
</protein>
<evidence type="ECO:0000256" key="1">
    <source>
        <dbReference type="ARBA" id="ARBA00007118"/>
    </source>
</evidence>
<dbReference type="AlphaFoldDB" id="A0A4U1BS09"/>
<dbReference type="PANTHER" id="PTHR43821">
    <property type="entry name" value="NAD(P)H NITROREDUCTASE YDJA-RELATED"/>
    <property type="match status" value="1"/>
</dbReference>
<evidence type="ECO:0000256" key="8">
    <source>
        <dbReference type="PIRSR" id="PIRSR000232-1"/>
    </source>
</evidence>
<dbReference type="PANTHER" id="PTHR43821:SF1">
    <property type="entry name" value="NAD(P)H NITROREDUCTASE YDJA-RELATED"/>
    <property type="match status" value="1"/>
</dbReference>
<feature type="binding site" evidence="8">
    <location>
        <position position="39"/>
    </location>
    <ligand>
        <name>FMN</name>
        <dbReference type="ChEBI" id="CHEBI:58210"/>
        <note>ligand shared between dimeric partners</note>
    </ligand>
</feature>
<dbReference type="RefSeq" id="WP_136862012.1">
    <property type="nucleotide sequence ID" value="NZ_SWCJ01000002.1"/>
</dbReference>
<keyword evidence="2 7" id="KW-0285">Flavoprotein</keyword>
<evidence type="ECO:0000256" key="4">
    <source>
        <dbReference type="ARBA" id="ARBA00022857"/>
    </source>
</evidence>
<comment type="caution">
    <text evidence="10">The sequence shown here is derived from an EMBL/GenBank/DDBJ whole genome shotgun (WGS) entry which is preliminary data.</text>
</comment>
<feature type="domain" description="Nitroreductase" evidence="9">
    <location>
        <begin position="21"/>
        <end position="161"/>
    </location>
</feature>
<dbReference type="InterPro" id="IPR026021">
    <property type="entry name" value="YdjA-like"/>
</dbReference>
<keyword evidence="3 7" id="KW-0288">FMN</keyword>
<evidence type="ECO:0000256" key="7">
    <source>
        <dbReference type="PIRNR" id="PIRNR000232"/>
    </source>
</evidence>
<keyword evidence="11" id="KW-1185">Reference proteome</keyword>
<dbReference type="EMBL" id="SWCJ01000002">
    <property type="protein sequence ID" value="TKB57366.1"/>
    <property type="molecule type" value="Genomic_DNA"/>
</dbReference>
<dbReference type="InterPro" id="IPR000415">
    <property type="entry name" value="Nitroreductase-like"/>
</dbReference>
<keyword evidence="5 7" id="KW-0560">Oxidoreductase</keyword>
<dbReference type="InterPro" id="IPR052530">
    <property type="entry name" value="NAD(P)H_nitroreductase"/>
</dbReference>
<proteinExistence type="inferred from homology"/>
<evidence type="ECO:0000259" key="9">
    <source>
        <dbReference type="Pfam" id="PF00881"/>
    </source>
</evidence>
<dbReference type="Pfam" id="PF00881">
    <property type="entry name" value="Nitroreductase"/>
    <property type="match status" value="1"/>
</dbReference>
<gene>
    <name evidence="10" type="ORF">FCL42_03550</name>
</gene>
<evidence type="ECO:0000256" key="3">
    <source>
        <dbReference type="ARBA" id="ARBA00022643"/>
    </source>
</evidence>
<comment type="similarity">
    <text evidence="1 7">Belongs to the nitroreductase family.</text>
</comment>
<dbReference type="PIRSF" id="PIRSF000232">
    <property type="entry name" value="YdjA"/>
    <property type="match status" value="1"/>
</dbReference>
<feature type="binding site" evidence="8">
    <location>
        <position position="35"/>
    </location>
    <ligand>
        <name>FMN</name>
        <dbReference type="ChEBI" id="CHEBI:58210"/>
        <note>ligand shared between dimeric partners</note>
    </ligand>
</feature>
<dbReference type="SUPFAM" id="SSF55469">
    <property type="entry name" value="FMN-dependent nitroreductase-like"/>
    <property type="match status" value="1"/>
</dbReference>
<comment type="cofactor">
    <cofactor evidence="8">
        <name>FMN</name>
        <dbReference type="ChEBI" id="CHEBI:58210"/>
    </cofactor>
    <text evidence="8">Binds 1 FMN per subunit.</text>
</comment>
<dbReference type="CDD" id="cd02135">
    <property type="entry name" value="YdjA-like"/>
    <property type="match status" value="1"/>
</dbReference>
<feature type="binding site" description="in other chain" evidence="8">
    <location>
        <begin position="10"/>
        <end position="12"/>
    </location>
    <ligand>
        <name>FMN</name>
        <dbReference type="ChEBI" id="CHEBI:58210"/>
        <note>ligand shared between dimeric partners</note>
    </ligand>
</feature>
<keyword evidence="6 7" id="KW-0520">NAD</keyword>
<dbReference type="Proteomes" id="UP000305675">
    <property type="component" value="Unassembled WGS sequence"/>
</dbReference>
<reference evidence="10 11" key="1">
    <citation type="submission" date="2019-04" db="EMBL/GenBank/DDBJ databases">
        <authorList>
            <person name="Hwang J.C."/>
        </authorList>
    </citation>
    <scope>NUCLEOTIDE SEQUENCE [LARGE SCALE GENOMIC DNA]</scope>
    <source>
        <strain evidence="10 11">IMCC35002</strain>
    </source>
</reference>
<evidence type="ECO:0000256" key="6">
    <source>
        <dbReference type="ARBA" id="ARBA00023027"/>
    </source>
</evidence>
<organism evidence="10 11">
    <name type="scientific">Ferrimonas aestuarii</name>
    <dbReference type="NCBI Taxonomy" id="2569539"/>
    <lineage>
        <taxon>Bacteria</taxon>
        <taxon>Pseudomonadati</taxon>
        <taxon>Pseudomonadota</taxon>
        <taxon>Gammaproteobacteria</taxon>
        <taxon>Alteromonadales</taxon>
        <taxon>Ferrimonadaceae</taxon>
        <taxon>Ferrimonas</taxon>
    </lineage>
</organism>
<dbReference type="OrthoDB" id="9804207at2"/>
<dbReference type="GO" id="GO:0016491">
    <property type="term" value="F:oxidoreductase activity"/>
    <property type="evidence" value="ECO:0007669"/>
    <property type="project" value="UniProtKB-UniRule"/>
</dbReference>
<dbReference type="Gene3D" id="3.40.109.10">
    <property type="entry name" value="NADH Oxidase"/>
    <property type="match status" value="1"/>
</dbReference>
<feature type="binding site" description="in other chain" evidence="8">
    <location>
        <begin position="131"/>
        <end position="133"/>
    </location>
    <ligand>
        <name>FMN</name>
        <dbReference type="ChEBI" id="CHEBI:58210"/>
        <note>ligand shared between dimeric partners</note>
    </ligand>
</feature>
<sequence length="182" mass="19737">MDAITLLTERGSSPQLTFPGPTEAQLSQIVEAGLRAPDHGGLTPWEFLISEGEGLNRLGDILFEAAKANGVEGEQLARARLLPTRAPMVITIISRVKDHPKVPPLEQHLSAGCAAMAMQMAAQAQGLGGMWRTGSYAFDDHVRQALGVRGDDQIIGFLYLGTPKQTPKAKRKLDPSQFLRRL</sequence>
<evidence type="ECO:0000313" key="11">
    <source>
        <dbReference type="Proteomes" id="UP000305675"/>
    </source>
</evidence>
<dbReference type="EC" id="1.-.-.-" evidence="7"/>
<evidence type="ECO:0000256" key="5">
    <source>
        <dbReference type="ARBA" id="ARBA00023002"/>
    </source>
</evidence>
<name>A0A4U1BS09_9GAMM</name>
<evidence type="ECO:0000313" key="10">
    <source>
        <dbReference type="EMBL" id="TKB57366.1"/>
    </source>
</evidence>
<accession>A0A4U1BS09</accession>
<keyword evidence="4 7" id="KW-0521">NADP</keyword>
<dbReference type="NCBIfam" id="NF008088">
    <property type="entry name" value="PRK10828.1"/>
    <property type="match status" value="1"/>
</dbReference>